<dbReference type="CDD" id="cd05822">
    <property type="entry name" value="TLP_HIUase"/>
    <property type="match status" value="1"/>
</dbReference>
<dbReference type="InterPro" id="IPR023416">
    <property type="entry name" value="Transthyretin/HIU_hydrolase_d"/>
</dbReference>
<dbReference type="Gene3D" id="2.60.40.180">
    <property type="entry name" value="Transthyretin/hydroxyisourate hydrolase domain"/>
    <property type="match status" value="1"/>
</dbReference>
<comment type="catalytic activity">
    <reaction evidence="1">
        <text>5-hydroxyisourate + H2O = 5-hydroxy-2-oxo-4-ureido-2,5-dihydro-1H-imidazole-5-carboxylate + H(+)</text>
        <dbReference type="Rhea" id="RHEA:23736"/>
        <dbReference type="ChEBI" id="CHEBI:15377"/>
        <dbReference type="ChEBI" id="CHEBI:15378"/>
        <dbReference type="ChEBI" id="CHEBI:18072"/>
        <dbReference type="ChEBI" id="CHEBI:58639"/>
        <dbReference type="EC" id="3.5.2.17"/>
    </reaction>
</comment>
<evidence type="ECO:0000256" key="5">
    <source>
        <dbReference type="ARBA" id="ARBA00012609"/>
    </source>
</evidence>
<dbReference type="SUPFAM" id="SSF49472">
    <property type="entry name" value="Transthyretin (synonym: prealbumin)"/>
    <property type="match status" value="1"/>
</dbReference>
<evidence type="ECO:0000313" key="11">
    <source>
        <dbReference type="Proteomes" id="UP000515158"/>
    </source>
</evidence>
<dbReference type="InterPro" id="IPR000895">
    <property type="entry name" value="Transthyretin/HIU_hydrolase"/>
</dbReference>
<evidence type="ECO:0000313" key="12">
    <source>
        <dbReference type="RefSeq" id="XP_034255258.1"/>
    </source>
</evidence>
<gene>
    <name evidence="12" type="primary">LOC117653581</name>
</gene>
<dbReference type="PANTHER" id="PTHR10395">
    <property type="entry name" value="URICASE AND TRANSTHYRETIN-RELATED"/>
    <property type="match status" value="1"/>
</dbReference>
<dbReference type="InterPro" id="IPR014306">
    <property type="entry name" value="Hydroxyisourate_hydrolase"/>
</dbReference>
<comment type="function">
    <text evidence="2">Catalyzes the hydrolysis of 5-hydroxyisourate (HIU) to 2-oxo-4-hydroxy-4-carboxy-5-ureidoimidazoline (OHCU).</text>
</comment>
<proteinExistence type="inferred from homology"/>
<comment type="subunit">
    <text evidence="4">Homotetramer.</text>
</comment>
<keyword evidence="6" id="KW-0659">Purine metabolism</keyword>
<evidence type="ECO:0000256" key="4">
    <source>
        <dbReference type="ARBA" id="ARBA00011881"/>
    </source>
</evidence>
<keyword evidence="11" id="KW-1185">Reference proteome</keyword>
<feature type="binding site" evidence="8">
    <location>
        <position position="227"/>
    </location>
    <ligand>
        <name>substrate</name>
    </ligand>
</feature>
<dbReference type="RefSeq" id="XP_034255258.1">
    <property type="nucleotide sequence ID" value="XM_034399367.1"/>
</dbReference>
<name>A0A6P9AAZ7_THRPL</name>
<dbReference type="InParanoid" id="A0A6P9AAZ7"/>
<feature type="binding site" evidence="8">
    <location>
        <position position="265"/>
    </location>
    <ligand>
        <name>substrate</name>
    </ligand>
</feature>
<dbReference type="EC" id="3.5.2.17" evidence="5"/>
<protein>
    <recommendedName>
        <fullName evidence="5">hydroxyisourate hydrolase</fullName>
        <ecNumber evidence="5">3.5.2.17</ecNumber>
    </recommendedName>
</protein>
<dbReference type="InterPro" id="IPR036817">
    <property type="entry name" value="Transthyretin/HIU_hydrolase_sf"/>
</dbReference>
<dbReference type="OrthoDB" id="10265230at2759"/>
<evidence type="ECO:0000256" key="3">
    <source>
        <dbReference type="ARBA" id="ARBA00009850"/>
    </source>
</evidence>
<evidence type="ECO:0000256" key="1">
    <source>
        <dbReference type="ARBA" id="ARBA00001043"/>
    </source>
</evidence>
<evidence type="ECO:0000256" key="9">
    <source>
        <dbReference type="SAM" id="MobiDB-lite"/>
    </source>
</evidence>
<evidence type="ECO:0000256" key="2">
    <source>
        <dbReference type="ARBA" id="ARBA00002704"/>
    </source>
</evidence>
<dbReference type="AlphaFoldDB" id="A0A6P9AAZ7"/>
<evidence type="ECO:0000256" key="6">
    <source>
        <dbReference type="ARBA" id="ARBA00022631"/>
    </source>
</evidence>
<feature type="binding site" evidence="8">
    <location>
        <position position="329"/>
    </location>
    <ligand>
        <name>substrate</name>
    </ligand>
</feature>
<sequence length="332" mass="37373">MEEINEIANDVMEEANADESESQHSTDDYDELEKSSCQGKYHKQSYRKAWESLPDFKGWLQGVVGQKNRAFCSYCQVTLFAHRLSLLKHTCTIKHQRASQKALLKRNGLMNDNAEVSIVPCTSQSTMQHISPDKLNIRPAKIQPNISGNMTVTIIQHESDDHLGLQLAQNMSESDNGALITDDDDLGLNTVSSVGLEVEEVMEGQIDASPSKSMNMAHSSAFPLSTHVLDTSKGQPVAQLPVSLYRLIDSRWTLINESVTNQDGRCSSLIQKQEFVAGRYKLHFDTDRYFELERKETLYPFVEIAFDVHAPLDHYHIPLLLSAFGYSTYRGS</sequence>
<dbReference type="GO" id="GO:0033971">
    <property type="term" value="F:hydroxyisourate hydrolase activity"/>
    <property type="evidence" value="ECO:0007669"/>
    <property type="project" value="UniProtKB-EC"/>
</dbReference>
<comment type="similarity">
    <text evidence="3">Belongs to the transthyretin family. 5-hydroxyisourate hydrolase subfamily.</text>
</comment>
<feature type="region of interest" description="Disordered" evidence="9">
    <location>
        <begin position="1"/>
        <end position="34"/>
    </location>
</feature>
<dbReference type="KEGG" id="tpal:117653581"/>
<feature type="domain" description="Transthyretin/hydroxyisourate hydrolase" evidence="10">
    <location>
        <begin position="219"/>
        <end position="331"/>
    </location>
</feature>
<evidence type="ECO:0000256" key="7">
    <source>
        <dbReference type="ARBA" id="ARBA00022801"/>
    </source>
</evidence>
<evidence type="ECO:0000259" key="10">
    <source>
        <dbReference type="SMART" id="SM00095"/>
    </source>
</evidence>
<dbReference type="NCBIfam" id="TIGR02962">
    <property type="entry name" value="hdxy_isourate"/>
    <property type="match status" value="1"/>
</dbReference>
<evidence type="ECO:0000256" key="8">
    <source>
        <dbReference type="PIRSR" id="PIRSR600895-51"/>
    </source>
</evidence>
<dbReference type="GO" id="GO:0006144">
    <property type="term" value="P:purine nucleobase metabolic process"/>
    <property type="evidence" value="ECO:0007669"/>
    <property type="project" value="UniProtKB-KW"/>
</dbReference>
<feature type="compositionally biased region" description="Acidic residues" evidence="9">
    <location>
        <begin position="1"/>
        <end position="20"/>
    </location>
</feature>
<reference evidence="12" key="1">
    <citation type="submission" date="2025-08" db="UniProtKB">
        <authorList>
            <consortium name="RefSeq"/>
        </authorList>
    </citation>
    <scope>IDENTIFICATION</scope>
    <source>
        <tissue evidence="12">Total insect</tissue>
    </source>
</reference>
<dbReference type="Proteomes" id="UP000515158">
    <property type="component" value="Unplaced"/>
</dbReference>
<accession>A0A6P9AAZ7</accession>
<organism evidence="12">
    <name type="scientific">Thrips palmi</name>
    <name type="common">Melon thrips</name>
    <dbReference type="NCBI Taxonomy" id="161013"/>
    <lineage>
        <taxon>Eukaryota</taxon>
        <taxon>Metazoa</taxon>
        <taxon>Ecdysozoa</taxon>
        <taxon>Arthropoda</taxon>
        <taxon>Hexapoda</taxon>
        <taxon>Insecta</taxon>
        <taxon>Pterygota</taxon>
        <taxon>Neoptera</taxon>
        <taxon>Paraneoptera</taxon>
        <taxon>Thysanoptera</taxon>
        <taxon>Terebrantia</taxon>
        <taxon>Thripoidea</taxon>
        <taxon>Thripidae</taxon>
        <taxon>Thrips</taxon>
    </lineage>
</organism>
<dbReference type="SMART" id="SM00095">
    <property type="entry name" value="TR_THY"/>
    <property type="match status" value="1"/>
</dbReference>
<dbReference type="PRINTS" id="PR00189">
    <property type="entry name" value="TRNSTHYRETIN"/>
</dbReference>
<dbReference type="GeneID" id="117653581"/>
<dbReference type="Pfam" id="PF00576">
    <property type="entry name" value="Transthyretin"/>
    <property type="match status" value="1"/>
</dbReference>
<dbReference type="PANTHER" id="PTHR10395:SF7">
    <property type="entry name" value="5-HYDROXYISOURATE HYDROLASE"/>
    <property type="match status" value="1"/>
</dbReference>
<keyword evidence="7" id="KW-0378">Hydrolase</keyword>